<feature type="signal peptide" evidence="3">
    <location>
        <begin position="1"/>
        <end position="28"/>
    </location>
</feature>
<dbReference type="PANTHER" id="PTHR13903">
    <property type="entry name" value="PIRIN-RELATED"/>
    <property type="match status" value="1"/>
</dbReference>
<evidence type="ECO:0000256" key="3">
    <source>
        <dbReference type="SAM" id="SignalP"/>
    </source>
</evidence>
<dbReference type="STRING" id="1314771.A0A197JE30"/>
<keyword evidence="6" id="KW-1185">Reference proteome</keyword>
<dbReference type="Gene3D" id="2.60.120.10">
    <property type="entry name" value="Jelly Rolls"/>
    <property type="match status" value="1"/>
</dbReference>
<dbReference type="InterPro" id="IPR012093">
    <property type="entry name" value="Pirin"/>
</dbReference>
<evidence type="ECO:0000313" key="5">
    <source>
        <dbReference type="EMBL" id="OAQ22756.1"/>
    </source>
</evidence>
<dbReference type="InterPro" id="IPR014710">
    <property type="entry name" value="RmlC-like_jellyroll"/>
</dbReference>
<dbReference type="PANTHER" id="PTHR13903:SF8">
    <property type="entry name" value="PIRIN"/>
    <property type="match status" value="1"/>
</dbReference>
<sequence>MPCNLGHASTPAIVIRTLPFCLWDLLLGSVPVSFGPSDVLNPNTTTPFLKLDEFSVDKNGGFPDHPHHGFEAVTYMLEGQFSVRGLCRTLGSH</sequence>
<dbReference type="SUPFAM" id="SSF51182">
    <property type="entry name" value="RmlC-like cupins"/>
    <property type="match status" value="1"/>
</dbReference>
<gene>
    <name evidence="5" type="ORF">K457DRAFT_25787</name>
</gene>
<dbReference type="AlphaFoldDB" id="A0A197JE30"/>
<evidence type="ECO:0000313" key="6">
    <source>
        <dbReference type="Proteomes" id="UP000078512"/>
    </source>
</evidence>
<evidence type="ECO:0000256" key="1">
    <source>
        <dbReference type="ARBA" id="ARBA00008416"/>
    </source>
</evidence>
<dbReference type="Pfam" id="PF02678">
    <property type="entry name" value="Pirin"/>
    <property type="match status" value="1"/>
</dbReference>
<accession>A0A197JE30</accession>
<dbReference type="EMBL" id="KV442144">
    <property type="protein sequence ID" value="OAQ22756.1"/>
    <property type="molecule type" value="Genomic_DNA"/>
</dbReference>
<feature type="domain" description="Pirin N-terminal" evidence="4">
    <location>
        <begin position="46"/>
        <end position="82"/>
    </location>
</feature>
<name>A0A197JE30_9FUNG</name>
<dbReference type="InterPro" id="IPR003829">
    <property type="entry name" value="Pirin_N_dom"/>
</dbReference>
<dbReference type="OrthoDB" id="198735at2759"/>
<feature type="chain" id="PRO_5008275831" description="Pirin N-terminal domain-containing protein" evidence="3">
    <location>
        <begin position="29"/>
        <end position="93"/>
    </location>
</feature>
<dbReference type="InterPro" id="IPR011051">
    <property type="entry name" value="RmlC_Cupin_sf"/>
</dbReference>
<proteinExistence type="inferred from homology"/>
<dbReference type="Proteomes" id="UP000078512">
    <property type="component" value="Unassembled WGS sequence"/>
</dbReference>
<protein>
    <recommendedName>
        <fullName evidence="4">Pirin N-terminal domain-containing protein</fullName>
    </recommendedName>
</protein>
<reference evidence="5 6" key="1">
    <citation type="submission" date="2016-05" db="EMBL/GenBank/DDBJ databases">
        <title>Genome sequencing reveals origins of a unique bacterial endosymbiosis in the earliest lineages of terrestrial Fungi.</title>
        <authorList>
            <consortium name="DOE Joint Genome Institute"/>
            <person name="Uehling J."/>
            <person name="Gryganskyi A."/>
            <person name="Hameed K."/>
            <person name="Tschaplinski T."/>
            <person name="Misztal P."/>
            <person name="Wu S."/>
            <person name="Desiro A."/>
            <person name="Vande Pol N."/>
            <person name="Du Z.-Y."/>
            <person name="Zienkiewicz A."/>
            <person name="Zienkiewicz K."/>
            <person name="Morin E."/>
            <person name="Tisserant E."/>
            <person name="Splivallo R."/>
            <person name="Hainaut M."/>
            <person name="Henrissat B."/>
            <person name="Ohm R."/>
            <person name="Kuo A."/>
            <person name="Yan J."/>
            <person name="Lipzen A."/>
            <person name="Nolan M."/>
            <person name="Labutti K."/>
            <person name="Barry K."/>
            <person name="Goldstein A."/>
            <person name="Labbe J."/>
            <person name="Schadt C."/>
            <person name="Tuskan G."/>
            <person name="Grigoriev I."/>
            <person name="Martin F."/>
            <person name="Vilgalys R."/>
            <person name="Bonito G."/>
        </authorList>
    </citation>
    <scope>NUCLEOTIDE SEQUENCE [LARGE SCALE GENOMIC DNA]</scope>
    <source>
        <strain evidence="5 6">AG-77</strain>
    </source>
</reference>
<organism evidence="5 6">
    <name type="scientific">Linnemannia elongata AG-77</name>
    <dbReference type="NCBI Taxonomy" id="1314771"/>
    <lineage>
        <taxon>Eukaryota</taxon>
        <taxon>Fungi</taxon>
        <taxon>Fungi incertae sedis</taxon>
        <taxon>Mucoromycota</taxon>
        <taxon>Mortierellomycotina</taxon>
        <taxon>Mortierellomycetes</taxon>
        <taxon>Mortierellales</taxon>
        <taxon>Mortierellaceae</taxon>
        <taxon>Linnemannia</taxon>
    </lineage>
</organism>
<keyword evidence="3" id="KW-0732">Signal</keyword>
<comment type="similarity">
    <text evidence="1 2">Belongs to the pirin family.</text>
</comment>
<evidence type="ECO:0000256" key="2">
    <source>
        <dbReference type="RuleBase" id="RU003457"/>
    </source>
</evidence>
<evidence type="ECO:0000259" key="4">
    <source>
        <dbReference type="Pfam" id="PF02678"/>
    </source>
</evidence>